<gene>
    <name evidence="3" type="ORF">E6K73_10450</name>
</gene>
<dbReference type="EMBL" id="VBOT01000126">
    <property type="protein sequence ID" value="TMQ49208.1"/>
    <property type="molecule type" value="Genomic_DNA"/>
</dbReference>
<proteinExistence type="predicted"/>
<dbReference type="AlphaFoldDB" id="A0A538SCV7"/>
<keyword evidence="2" id="KW-0732">Signal</keyword>
<sequence length="993" mass="103843">MTPPRKTITSILTTLAIAATIGTAALAEDQDQLPPWPNDLSPSGLYAAGVVNPDTSGGESLLSQAIAARAQAFLSETRAMGLKRRAGLVSLSCPLNVRANDPTGDAVGETQSEVAVAVFGDTVVIGWNDSRGFSAGFTISSFGYSTDGGATFTDGGNVALSLSTDQAFGDPGVDTDEKGNWYYNQIYVRGTTQQNIAVHHGRFNALGQLVWNLPTQASIGTGATGFLDKCLLACDRVTGNVYTAYTRFTANPRIEIVRSTTQGATWDPPIVLDNSTTPTGSKQAARPFCGPNGEVYVVWEKGANFINCPDASGNLANTQGSIGFTRSLNFGVSFDPFQTIGTVDHSWTWSGPGDLRERANEFPDIAVDRSGGTFNGNLYVTWHESAPWATNISAGPVKAETNDAANNSPLTPETFSVGDNVTGSMSSNADLDYWQFSATQGQSLFFNLDPQGFNCGVTGTSRGMRLRIYATQSSYTVPGAFPDTLLAASALGTFAQRIVWTAPKTGTYFVRLQRSSGTTPFTYLLRVRNLTFGAPNPARDARDVVLVRSSDQGTSWSAEQRINDDPAGLENRRPFLSVDGLGHVHAFWHDSRESGFGTNAALTSVYGVTSRDGGLTWTPNYCVTDELSFFSFNTIAVPNLGDYNQAASSGAVTHPAWSDQRLSTGDVRNPSPPPTYTAGLGPESYTTRVVFDLAVSCAADTTVGPGAVTRHFTLTNAGTVPDRYNYTITDDVGWIGGPISGSTGTVEAGGTVSIPVNATVGPVCTPTTDHIVFTVTPVGDPDGTKSCTSGITNGNHGPVCGGAAAVLPATWPPNHSFAPVSISGVTDADGDPLVIVATGVTQDEALQGKGGGDGNTCPDATIVDGAASVRIERNGTTTNPGNGRVYAVSFTATDPQGCQCTGTVSVCVPLDFTPGHSCVDDGQTFNSLGPCKGGPGSKTEPVVANVDLMVEAQGKTSTLEYSLVNDGDVQIAVFDVSGRRVASLVTGHETAGT</sequence>
<dbReference type="SUPFAM" id="SSF50939">
    <property type="entry name" value="Sialidases"/>
    <property type="match status" value="2"/>
</dbReference>
<organism evidence="3 4">
    <name type="scientific">Eiseniibacteriota bacterium</name>
    <dbReference type="NCBI Taxonomy" id="2212470"/>
    <lineage>
        <taxon>Bacteria</taxon>
        <taxon>Candidatus Eiseniibacteriota</taxon>
    </lineage>
</organism>
<feature type="signal peptide" evidence="2">
    <location>
        <begin position="1"/>
        <end position="27"/>
    </location>
</feature>
<accession>A0A538SCV7</accession>
<evidence type="ECO:0000313" key="4">
    <source>
        <dbReference type="Proteomes" id="UP000320184"/>
    </source>
</evidence>
<comment type="caution">
    <text evidence="3">The sequence shown here is derived from an EMBL/GenBank/DDBJ whole genome shotgun (WGS) entry which is preliminary data.</text>
</comment>
<name>A0A538SCV7_UNCEI</name>
<dbReference type="InterPro" id="IPR036278">
    <property type="entry name" value="Sialidase_sf"/>
</dbReference>
<feature type="chain" id="PRO_5021950483" evidence="2">
    <location>
        <begin position="28"/>
        <end position="993"/>
    </location>
</feature>
<dbReference type="Gene3D" id="2.60.120.380">
    <property type="match status" value="1"/>
</dbReference>
<feature type="non-terminal residue" evidence="3">
    <location>
        <position position="993"/>
    </location>
</feature>
<dbReference type="CDD" id="cd15482">
    <property type="entry name" value="Sialidase_non-viral"/>
    <property type="match status" value="1"/>
</dbReference>
<feature type="region of interest" description="Disordered" evidence="1">
    <location>
        <begin position="662"/>
        <end position="681"/>
    </location>
</feature>
<evidence type="ECO:0000313" key="3">
    <source>
        <dbReference type="EMBL" id="TMQ49208.1"/>
    </source>
</evidence>
<dbReference type="Proteomes" id="UP000320184">
    <property type="component" value="Unassembled WGS sequence"/>
</dbReference>
<reference evidence="3 4" key="1">
    <citation type="journal article" date="2019" name="Nat. Microbiol.">
        <title>Mediterranean grassland soil C-N compound turnover is dependent on rainfall and depth, and is mediated by genomically divergent microorganisms.</title>
        <authorList>
            <person name="Diamond S."/>
            <person name="Andeer P.F."/>
            <person name="Li Z."/>
            <person name="Crits-Christoph A."/>
            <person name="Burstein D."/>
            <person name="Anantharaman K."/>
            <person name="Lane K.R."/>
            <person name="Thomas B.C."/>
            <person name="Pan C."/>
            <person name="Northen T.R."/>
            <person name="Banfield J.F."/>
        </authorList>
    </citation>
    <scope>NUCLEOTIDE SEQUENCE [LARGE SCALE GENOMIC DNA]</scope>
    <source>
        <strain evidence="3">WS_3</strain>
    </source>
</reference>
<evidence type="ECO:0000256" key="1">
    <source>
        <dbReference type="SAM" id="MobiDB-lite"/>
    </source>
</evidence>
<evidence type="ECO:0000256" key="2">
    <source>
        <dbReference type="SAM" id="SignalP"/>
    </source>
</evidence>
<dbReference type="Gene3D" id="2.120.10.10">
    <property type="match status" value="1"/>
</dbReference>
<protein>
    <submittedName>
        <fullName evidence="3">Exo-alpha-sialidase</fullName>
    </submittedName>
</protein>